<dbReference type="GO" id="GO:0004523">
    <property type="term" value="F:RNA-DNA hybrid ribonuclease activity"/>
    <property type="evidence" value="ECO:0007669"/>
    <property type="project" value="InterPro"/>
</dbReference>
<name>A0A8S1AYB1_ARCPL</name>
<feature type="domain" description="RNase H type-1" evidence="1">
    <location>
        <begin position="567"/>
        <end position="689"/>
    </location>
</feature>
<dbReference type="SUPFAM" id="SSF56672">
    <property type="entry name" value="DNA/RNA polymerases"/>
    <property type="match status" value="1"/>
</dbReference>
<dbReference type="EMBL" id="CADEBD010000347">
    <property type="protein sequence ID" value="CAB3250211.1"/>
    <property type="molecule type" value="Genomic_DNA"/>
</dbReference>
<gene>
    <name evidence="2" type="ORF">APLA_LOCUS13026</name>
</gene>
<accession>A0A8S1AYB1</accession>
<dbReference type="PROSITE" id="PS50879">
    <property type="entry name" value="RNASE_H_1"/>
    <property type="match status" value="1"/>
</dbReference>
<dbReference type="Proteomes" id="UP000494256">
    <property type="component" value="Unassembled WGS sequence"/>
</dbReference>
<dbReference type="CDD" id="cd09276">
    <property type="entry name" value="Rnase_HI_RT_non_LTR"/>
    <property type="match status" value="1"/>
</dbReference>
<comment type="caution">
    <text evidence="2">The sequence shown here is derived from an EMBL/GenBank/DDBJ whole genome shotgun (WGS) entry which is preliminary data.</text>
</comment>
<dbReference type="Gene3D" id="3.30.420.10">
    <property type="entry name" value="Ribonuclease H-like superfamily/Ribonuclease H"/>
    <property type="match status" value="1"/>
</dbReference>
<reference evidence="2 3" key="1">
    <citation type="submission" date="2020-04" db="EMBL/GenBank/DDBJ databases">
        <authorList>
            <person name="Wallbank WR R."/>
            <person name="Pardo Diaz C."/>
            <person name="Kozak K."/>
            <person name="Martin S."/>
            <person name="Jiggins C."/>
            <person name="Moest M."/>
            <person name="Warren A I."/>
            <person name="Byers J.R.P. K."/>
            <person name="Montejo-Kovacevich G."/>
            <person name="Yen C E."/>
        </authorList>
    </citation>
    <scope>NUCLEOTIDE SEQUENCE [LARGE SCALE GENOMIC DNA]</scope>
</reference>
<dbReference type="InterPro" id="IPR012337">
    <property type="entry name" value="RNaseH-like_sf"/>
</dbReference>
<dbReference type="PANTHER" id="PTHR19446">
    <property type="entry name" value="REVERSE TRANSCRIPTASES"/>
    <property type="match status" value="1"/>
</dbReference>
<protein>
    <recommendedName>
        <fullName evidence="1">RNase H type-1 domain-containing protein</fullName>
    </recommendedName>
</protein>
<dbReference type="InterPro" id="IPR002156">
    <property type="entry name" value="RNaseH_domain"/>
</dbReference>
<dbReference type="GO" id="GO:0003676">
    <property type="term" value="F:nucleic acid binding"/>
    <property type="evidence" value="ECO:0007669"/>
    <property type="project" value="InterPro"/>
</dbReference>
<dbReference type="SUPFAM" id="SSF53098">
    <property type="entry name" value="Ribonuclease H-like"/>
    <property type="match status" value="1"/>
</dbReference>
<dbReference type="InterPro" id="IPR043502">
    <property type="entry name" value="DNA/RNA_pol_sf"/>
</dbReference>
<evidence type="ECO:0000313" key="3">
    <source>
        <dbReference type="Proteomes" id="UP000494256"/>
    </source>
</evidence>
<dbReference type="Pfam" id="PF00078">
    <property type="entry name" value="RVT_1"/>
    <property type="match status" value="1"/>
</dbReference>
<dbReference type="InterPro" id="IPR036397">
    <property type="entry name" value="RNaseH_sf"/>
</dbReference>
<sequence>MALIPEPYVGNIQRMRDYRGARIFQAPEDGSGIVKAAIAVFDTDLDVTQCPELTTHNTVVSKLTLPWWSNELAALKREVTTRKRRIRCDAPIHREHVVAEYLQFKEDYERKARCAQIQSWKDFCTRQDRQGVWEGINRVIGRTKKREEDVALIKNGVPLSPAESASHLAETFYSEDSHTTDSQHHRDTRDLAQRTILRDPDTFLALANKCLTLGHFPKKWKEATAVVLRKPGKEDYQSAKSYRPIGLLPVLEKVLEKMVVARLQWHLVPRLSTRQYGFMPQRSTEDALYILVNQIKAVIKLKKLVTLVSLDIEGAFDSAWWPAIKVRLAEEGCSVNIRRLLHSYLDDRCVKLRYAGAEHRPETQKGCVQGSISGPILWNILLDPLLKGLQEPGVTCQAFADDVVLLFAEYTALEVQRHGNAALDFVQGWGVKNKLKFAPHKTCDMLLTNKLKHDTPLLASAYAPAVDKLGVRKLLDTVQRGFAQKICKSYRTVSLNLALLLAGLLPLDLRIKKAAALYEARKGSTRLVLGDREVERVVRYAELPHPALRMNLRFQSLEDQSLVDQHNVQSLRIFTDGSKLQGKIGAALSIWDSRAEVWSRKLGELLAIRRASSEILSCSAGSCGIYSDSRAALETVTNPGTLHPLAIQARRNFSEALSQGKDVTLFWIKANAGIDGNERANQLAKEAALSSRRKPDYDLCPVSFVNRQIRSDSLDEWNRRYQSGHEASVTRVFFPDARDAYCLMRKIRPQGVATQILTGHGGFSQYLHRFRCRESPSCICDPAQDEDPAHHI</sequence>
<evidence type="ECO:0000259" key="1">
    <source>
        <dbReference type="PROSITE" id="PS50879"/>
    </source>
</evidence>
<dbReference type="GO" id="GO:0071897">
    <property type="term" value="P:DNA biosynthetic process"/>
    <property type="evidence" value="ECO:0007669"/>
    <property type="project" value="UniProtKB-ARBA"/>
</dbReference>
<evidence type="ECO:0000313" key="2">
    <source>
        <dbReference type="EMBL" id="CAB3250211.1"/>
    </source>
</evidence>
<proteinExistence type="predicted"/>
<dbReference type="CDD" id="cd01650">
    <property type="entry name" value="RT_nLTR_like"/>
    <property type="match status" value="1"/>
</dbReference>
<dbReference type="Pfam" id="PF00075">
    <property type="entry name" value="RNase_H"/>
    <property type="match status" value="1"/>
</dbReference>
<dbReference type="InterPro" id="IPR000477">
    <property type="entry name" value="RT_dom"/>
</dbReference>
<organism evidence="2 3">
    <name type="scientific">Arctia plantaginis</name>
    <name type="common">Wood tiger moth</name>
    <name type="synonym">Phalaena plantaginis</name>
    <dbReference type="NCBI Taxonomy" id="874455"/>
    <lineage>
        <taxon>Eukaryota</taxon>
        <taxon>Metazoa</taxon>
        <taxon>Ecdysozoa</taxon>
        <taxon>Arthropoda</taxon>
        <taxon>Hexapoda</taxon>
        <taxon>Insecta</taxon>
        <taxon>Pterygota</taxon>
        <taxon>Neoptera</taxon>
        <taxon>Endopterygota</taxon>
        <taxon>Lepidoptera</taxon>
        <taxon>Glossata</taxon>
        <taxon>Ditrysia</taxon>
        <taxon>Noctuoidea</taxon>
        <taxon>Erebidae</taxon>
        <taxon>Arctiinae</taxon>
        <taxon>Arctia</taxon>
    </lineage>
</organism>
<dbReference type="GO" id="GO:0042575">
    <property type="term" value="C:DNA polymerase complex"/>
    <property type="evidence" value="ECO:0007669"/>
    <property type="project" value="UniProtKB-ARBA"/>
</dbReference>
<dbReference type="AlphaFoldDB" id="A0A8S1AYB1"/>
<dbReference type="OrthoDB" id="10059918at2759"/>